<sequence>MTCIIALRDKETGTVYLAGDKLGSNGSTKAIYKDPKVFQIGHFYFGYTTSFYMGQLLKYVWKQPCKTMHQDEDEYLFRDVVYSLKKVFTENKFGKDQNGHEPDFGQFIMVYKGRIFKVQDNMSLLESEDFVSVGCGEYHAAGAVEALVNHTNLPPSDILRESIKIVSKFSCGVSEECDIIKCI</sequence>
<organism evidence="1 2">
    <name type="scientific">Aeromonas phage 2L372D</name>
    <dbReference type="NCBI Taxonomy" id="2588097"/>
    <lineage>
        <taxon>Viruses</taxon>
        <taxon>Duplodnaviria</taxon>
        <taxon>Heunggongvirae</taxon>
        <taxon>Uroviricota</taxon>
        <taxon>Caudoviricetes</taxon>
        <taxon>Plateaulakevirus</taxon>
        <taxon>Plateaulakevirus pv2L372D</taxon>
    </lineage>
</organism>
<proteinExistence type="predicted"/>
<dbReference type="Gene3D" id="3.60.20.10">
    <property type="entry name" value="Glutamine Phosphoribosylpyrophosphate, subunit 1, domain 1"/>
    <property type="match status" value="1"/>
</dbReference>
<accession>A0A4Y5TXJ8</accession>
<dbReference type="SUPFAM" id="SSF56235">
    <property type="entry name" value="N-terminal nucleophile aminohydrolases (Ntn hydrolases)"/>
    <property type="match status" value="1"/>
</dbReference>
<gene>
    <name evidence="1" type="ORF">2L372D_210</name>
</gene>
<reference evidence="1 2" key="1">
    <citation type="submission" date="2019-04" db="EMBL/GenBank/DDBJ databases">
        <title>Nine Novel Phages from a Plateau Lake in Southwest China Provide Insights into Aeromonas Phage Diversity.</title>
        <authorList>
            <person name="Xiao W."/>
            <person name="Bai M."/>
            <person name="Wang Y."/>
            <person name="Cui X."/>
        </authorList>
    </citation>
    <scope>NUCLEOTIDE SEQUENCE [LARGE SCALE GENOMIC DNA]</scope>
</reference>
<dbReference type="EMBL" id="MK804893">
    <property type="protein sequence ID" value="QDB74124.1"/>
    <property type="molecule type" value="Genomic_DNA"/>
</dbReference>
<dbReference type="InterPro" id="IPR029055">
    <property type="entry name" value="Ntn_hydrolases_N"/>
</dbReference>
<evidence type="ECO:0000313" key="1">
    <source>
        <dbReference type="EMBL" id="QDB74124.1"/>
    </source>
</evidence>
<evidence type="ECO:0000313" key="2">
    <source>
        <dbReference type="Proteomes" id="UP000316128"/>
    </source>
</evidence>
<name>A0A4Y5TXJ8_9CAUD</name>
<protein>
    <submittedName>
        <fullName evidence="1">Uncharacterized protein</fullName>
    </submittedName>
</protein>
<dbReference type="CDD" id="cd01901">
    <property type="entry name" value="Ntn_hydrolase"/>
    <property type="match status" value="1"/>
</dbReference>
<keyword evidence="2" id="KW-1185">Reference proteome</keyword>
<dbReference type="Proteomes" id="UP000316128">
    <property type="component" value="Segment"/>
</dbReference>